<sequence>MFLFIFELDLAMVMNVVSCTLQHIFLNTFAQAI</sequence>
<organism evidence="1">
    <name type="scientific">Arundo donax</name>
    <name type="common">Giant reed</name>
    <name type="synonym">Donax arundinaceus</name>
    <dbReference type="NCBI Taxonomy" id="35708"/>
    <lineage>
        <taxon>Eukaryota</taxon>
        <taxon>Viridiplantae</taxon>
        <taxon>Streptophyta</taxon>
        <taxon>Embryophyta</taxon>
        <taxon>Tracheophyta</taxon>
        <taxon>Spermatophyta</taxon>
        <taxon>Magnoliopsida</taxon>
        <taxon>Liliopsida</taxon>
        <taxon>Poales</taxon>
        <taxon>Poaceae</taxon>
        <taxon>PACMAD clade</taxon>
        <taxon>Arundinoideae</taxon>
        <taxon>Arundineae</taxon>
        <taxon>Arundo</taxon>
    </lineage>
</organism>
<reference evidence="1" key="2">
    <citation type="journal article" date="2015" name="Data Brief">
        <title>Shoot transcriptome of the giant reed, Arundo donax.</title>
        <authorList>
            <person name="Barrero R.A."/>
            <person name="Guerrero F.D."/>
            <person name="Moolhuijzen P."/>
            <person name="Goolsby J.A."/>
            <person name="Tidwell J."/>
            <person name="Bellgard S.E."/>
            <person name="Bellgard M.I."/>
        </authorList>
    </citation>
    <scope>NUCLEOTIDE SEQUENCE</scope>
    <source>
        <tissue evidence="1">Shoot tissue taken approximately 20 cm above the soil surface</tissue>
    </source>
</reference>
<dbReference type="AlphaFoldDB" id="A0A0A8YI66"/>
<evidence type="ECO:0000313" key="1">
    <source>
        <dbReference type="EMBL" id="JAD25651.1"/>
    </source>
</evidence>
<protein>
    <submittedName>
        <fullName evidence="1">Uncharacterized protein</fullName>
    </submittedName>
</protein>
<name>A0A0A8YI66_ARUDO</name>
<reference evidence="1" key="1">
    <citation type="submission" date="2014-09" db="EMBL/GenBank/DDBJ databases">
        <authorList>
            <person name="Magalhaes I.L.F."/>
            <person name="Oliveira U."/>
            <person name="Santos F.R."/>
            <person name="Vidigal T.H.D.A."/>
            <person name="Brescovit A.D."/>
            <person name="Santos A.J."/>
        </authorList>
    </citation>
    <scope>NUCLEOTIDE SEQUENCE</scope>
    <source>
        <tissue evidence="1">Shoot tissue taken approximately 20 cm above the soil surface</tissue>
    </source>
</reference>
<proteinExistence type="predicted"/>
<dbReference type="EMBL" id="GBRH01272244">
    <property type="protein sequence ID" value="JAD25651.1"/>
    <property type="molecule type" value="Transcribed_RNA"/>
</dbReference>
<accession>A0A0A8YI66</accession>